<sequence>MKNEPKIAPKSADSGAKNRSLVNIDDPGWKIAARNRAAQLAVMKRTTFPDKLNLVPADPQRTTSFVLVMGILTMVGFAFLVIHYSHFMYGAIARRASYLLVYKAVHTSKMTNDDKTEYDEHWKQGCFGMYITNWTPWRLALLPRKPEDDCPVCHKVVKIRTRTLIAREPPDKGLLCPATIEWAELEDENLRDAVFSAEDIKDRYGMDTYLPHKTKSDPAGVDSGVRNRSLVNVEDPGWKIGARNRAAQLGVMQRTTFPSRLALELVSAQSATQFVLIVGIVTVIAFVFLLGHFSYDRHSSMSRRASYLVVYKAIHSSKMTHTDKDEYDEIWKPECRGVYITNWTPWRLALLPRPPSEDCTVCHKVVKIRTRMLVAREPPRNGDGCPATIEYSEVVRRINDHGLGPIDRLKMSDCATRSSVGMTLSRTDVYRTPTSSKSRTSKSRLISRSRLSSSSKRRSEPSSTSKSDAKISSPTNCDDAGWKIASRNRAALLAVMKRTTFPEQLAVEPVNAQKTLQLLSILGIFTVVAFVALVVEYNMFMRNSLARRTAHLLVYQAKHSSEMTKYDRLALEEFWYTCPGMYMRNWTAWRLALRPVPTKCPTCHKVVTMRTRVLVATEPPQRGKLCPATIEWSELDPDKFGLMIFDSKDIKTIEL</sequence>
<reference evidence="3" key="2">
    <citation type="submission" date="2022-06" db="UniProtKB">
        <authorList>
            <consortium name="EnsemblMetazoa"/>
        </authorList>
    </citation>
    <scope>IDENTIFICATION</scope>
    <source>
        <strain evidence="3">PS312</strain>
    </source>
</reference>
<accession>A0A2A6CHU0</accession>
<feature type="region of interest" description="Disordered" evidence="1">
    <location>
        <begin position="425"/>
        <end position="475"/>
    </location>
</feature>
<organism evidence="3 4">
    <name type="scientific">Pristionchus pacificus</name>
    <name type="common">Parasitic nematode worm</name>
    <dbReference type="NCBI Taxonomy" id="54126"/>
    <lineage>
        <taxon>Eukaryota</taxon>
        <taxon>Metazoa</taxon>
        <taxon>Ecdysozoa</taxon>
        <taxon>Nematoda</taxon>
        <taxon>Chromadorea</taxon>
        <taxon>Rhabditida</taxon>
        <taxon>Rhabditina</taxon>
        <taxon>Diplogasteromorpha</taxon>
        <taxon>Diplogasteroidea</taxon>
        <taxon>Neodiplogasteridae</taxon>
        <taxon>Pristionchus</taxon>
    </lineage>
</organism>
<reference evidence="4" key="1">
    <citation type="journal article" date="2008" name="Nat. Genet.">
        <title>The Pristionchus pacificus genome provides a unique perspective on nematode lifestyle and parasitism.</title>
        <authorList>
            <person name="Dieterich C."/>
            <person name="Clifton S.W."/>
            <person name="Schuster L.N."/>
            <person name="Chinwalla A."/>
            <person name="Delehaunty K."/>
            <person name="Dinkelacker I."/>
            <person name="Fulton L."/>
            <person name="Fulton R."/>
            <person name="Godfrey J."/>
            <person name="Minx P."/>
            <person name="Mitreva M."/>
            <person name="Roeseler W."/>
            <person name="Tian H."/>
            <person name="Witte H."/>
            <person name="Yang S.P."/>
            <person name="Wilson R.K."/>
            <person name="Sommer R.J."/>
        </authorList>
    </citation>
    <scope>NUCLEOTIDE SEQUENCE [LARGE SCALE GENOMIC DNA]</scope>
    <source>
        <strain evidence="4">PS312</strain>
    </source>
</reference>
<dbReference type="EnsemblMetazoa" id="PPA06292.1">
    <property type="protein sequence ID" value="PPA06292.1"/>
    <property type="gene ID" value="WBGene00095846"/>
</dbReference>
<feature type="transmembrane region" description="Helical" evidence="2">
    <location>
        <begin position="518"/>
        <end position="540"/>
    </location>
</feature>
<keyword evidence="2" id="KW-0812">Transmembrane</keyword>
<name>A0A2A6CHU0_PRIPA</name>
<keyword evidence="2" id="KW-1133">Transmembrane helix</keyword>
<evidence type="ECO:0000256" key="2">
    <source>
        <dbReference type="SAM" id="Phobius"/>
    </source>
</evidence>
<evidence type="ECO:0000313" key="4">
    <source>
        <dbReference type="Proteomes" id="UP000005239"/>
    </source>
</evidence>
<keyword evidence="4" id="KW-1185">Reference proteome</keyword>
<dbReference type="AlphaFoldDB" id="A0A2A6CHU0"/>
<feature type="transmembrane region" description="Helical" evidence="2">
    <location>
        <begin position="64"/>
        <end position="85"/>
    </location>
</feature>
<gene>
    <name evidence="3" type="primary">WBGene00095846</name>
</gene>
<keyword evidence="2" id="KW-0472">Membrane</keyword>
<proteinExistence type="predicted"/>
<feature type="transmembrane region" description="Helical" evidence="2">
    <location>
        <begin position="274"/>
        <end position="295"/>
    </location>
</feature>
<evidence type="ECO:0000313" key="3">
    <source>
        <dbReference type="EnsemblMetazoa" id="PPA06292.1"/>
    </source>
</evidence>
<protein>
    <submittedName>
        <fullName evidence="3">Uncharacterized protein</fullName>
    </submittedName>
</protein>
<feature type="compositionally biased region" description="Low complexity" evidence="1">
    <location>
        <begin position="461"/>
        <end position="473"/>
    </location>
</feature>
<evidence type="ECO:0000256" key="1">
    <source>
        <dbReference type="SAM" id="MobiDB-lite"/>
    </source>
</evidence>
<accession>A0A8R1YE69</accession>
<dbReference type="Proteomes" id="UP000005239">
    <property type="component" value="Unassembled WGS sequence"/>
</dbReference>